<proteinExistence type="predicted"/>
<evidence type="ECO:0000313" key="1">
    <source>
        <dbReference type="EMBL" id="KAG8663687.1"/>
    </source>
</evidence>
<evidence type="ECO:0000313" key="2">
    <source>
        <dbReference type="Proteomes" id="UP000091857"/>
    </source>
</evidence>
<sequence length="692" mass="76913">MGEVVVSSGGGMQVGTEEEAEKKRKKNQTENEDGSAEVVLWKKFLPGMVLRVLLVEADDSTRQIIAALLRKCSYRVAAVPDGLMAWETLKGRPHNIDLILTEVELPSISGYALLTLVMEHDICKNIPVIMMSSHDSISMVLKCMLKGAADFLIKPVRRNELRNLWQHVWRRQTLTAGHISQNSPDAQHKIEAASENNSTSDHSSDCATSSHKRKESSEKGCDAQGLSQLMHRRDSNLSNMEKEKYKDCVILDRRAVIPESKTGGWSTQLGLMNISCNEAYNPNAQKLGEHAACAKTIIQDESVRPENDRKNINTSQGHNDELVESFTGAIDLIGSFDSGPKCIYGQSINDSTNKFEFTPQLELSLRRFFPNSSKNQGVEEKHLLNHSNASAFSWYNSKMLQPLFPTSTSNCTEFKEDASKSSELPSNQLSQNISGVSQRHGGNLNSSQEIMTTLVIGQSGKAELAYSNPQQLIPIPGARLGELCTGYGHMNPPVYYRQNGLPPAWNTKLASQREESPFSTSIHSNPEILDFEQNNRQSDETTINSVDQNTHHQNTTELVEELRHGSPAAGHSTSSSMCNSIADHNNSSAYGSFCSRNDGNATVVVASEKAMVPESLNDGGHSLHDRFRGMDSHRSSQREAALIKFRLKRKDRCYEKKVRYQSRKRLAEQRPRVKGQFVRQAQNDAPIADANN</sequence>
<name>A0ACB7IFK0_MANES</name>
<gene>
    <name evidence="1" type="ORF">MANES_01G239500v8</name>
</gene>
<comment type="caution">
    <text evidence="1">The sequence shown here is derived from an EMBL/GenBank/DDBJ whole genome shotgun (WGS) entry which is preliminary data.</text>
</comment>
<accession>A0ACB7IFK0</accession>
<protein>
    <submittedName>
        <fullName evidence="1">Uncharacterized protein</fullName>
    </submittedName>
</protein>
<reference evidence="2" key="1">
    <citation type="journal article" date="2016" name="Nat. Biotechnol.">
        <title>Sequencing wild and cultivated cassava and related species reveals extensive interspecific hybridization and genetic diversity.</title>
        <authorList>
            <person name="Bredeson J.V."/>
            <person name="Lyons J.B."/>
            <person name="Prochnik S.E."/>
            <person name="Wu G.A."/>
            <person name="Ha C.M."/>
            <person name="Edsinger-Gonzales E."/>
            <person name="Grimwood J."/>
            <person name="Schmutz J."/>
            <person name="Rabbi I.Y."/>
            <person name="Egesi C."/>
            <person name="Nauluvula P."/>
            <person name="Lebot V."/>
            <person name="Ndunguru J."/>
            <person name="Mkamilo G."/>
            <person name="Bart R.S."/>
            <person name="Setter T.L."/>
            <person name="Gleadow R.M."/>
            <person name="Kulakow P."/>
            <person name="Ferguson M.E."/>
            <person name="Rounsley S."/>
            <person name="Rokhsar D.S."/>
        </authorList>
    </citation>
    <scope>NUCLEOTIDE SEQUENCE [LARGE SCALE GENOMIC DNA]</scope>
    <source>
        <strain evidence="2">cv. AM560-2</strain>
    </source>
</reference>
<organism evidence="1 2">
    <name type="scientific">Manihot esculenta</name>
    <name type="common">Cassava</name>
    <name type="synonym">Jatropha manihot</name>
    <dbReference type="NCBI Taxonomy" id="3983"/>
    <lineage>
        <taxon>Eukaryota</taxon>
        <taxon>Viridiplantae</taxon>
        <taxon>Streptophyta</taxon>
        <taxon>Embryophyta</taxon>
        <taxon>Tracheophyta</taxon>
        <taxon>Spermatophyta</taxon>
        <taxon>Magnoliopsida</taxon>
        <taxon>eudicotyledons</taxon>
        <taxon>Gunneridae</taxon>
        <taxon>Pentapetalae</taxon>
        <taxon>rosids</taxon>
        <taxon>fabids</taxon>
        <taxon>Malpighiales</taxon>
        <taxon>Euphorbiaceae</taxon>
        <taxon>Crotonoideae</taxon>
        <taxon>Manihoteae</taxon>
        <taxon>Manihot</taxon>
    </lineage>
</organism>
<dbReference type="Proteomes" id="UP000091857">
    <property type="component" value="Chromosome 1"/>
</dbReference>
<keyword evidence="2" id="KW-1185">Reference proteome</keyword>
<dbReference type="EMBL" id="CM004387">
    <property type="protein sequence ID" value="KAG8663687.1"/>
    <property type="molecule type" value="Genomic_DNA"/>
</dbReference>